<reference evidence="1 2" key="1">
    <citation type="journal article" date="2016" name="Nat. Commun.">
        <title>Thousands of microbial genomes shed light on interconnected biogeochemical processes in an aquifer system.</title>
        <authorList>
            <person name="Anantharaman K."/>
            <person name="Brown C.T."/>
            <person name="Hug L.A."/>
            <person name="Sharon I."/>
            <person name="Castelle C.J."/>
            <person name="Probst A.J."/>
            <person name="Thomas B.C."/>
            <person name="Singh A."/>
            <person name="Wilkins M.J."/>
            <person name="Karaoz U."/>
            <person name="Brodie E.L."/>
            <person name="Williams K.H."/>
            <person name="Hubbard S.S."/>
            <person name="Banfield J.F."/>
        </authorList>
    </citation>
    <scope>NUCLEOTIDE SEQUENCE [LARGE SCALE GENOMIC DNA]</scope>
</reference>
<organism evidence="1 2">
    <name type="scientific">Candidatus Roizmanbacteria bacterium RIFCSPHIGHO2_02_FULL_37_24</name>
    <dbReference type="NCBI Taxonomy" id="1802037"/>
    <lineage>
        <taxon>Bacteria</taxon>
        <taxon>Candidatus Roizmaniibacteriota</taxon>
    </lineage>
</organism>
<comment type="caution">
    <text evidence="1">The sequence shown here is derived from an EMBL/GenBank/DDBJ whole genome shotgun (WGS) entry which is preliminary data.</text>
</comment>
<dbReference type="Proteomes" id="UP000177159">
    <property type="component" value="Unassembled WGS sequence"/>
</dbReference>
<evidence type="ECO:0000313" key="1">
    <source>
        <dbReference type="EMBL" id="OGK22566.1"/>
    </source>
</evidence>
<accession>A0A1F7GVF9</accession>
<gene>
    <name evidence="1" type="ORF">A3C24_05390</name>
</gene>
<protein>
    <submittedName>
        <fullName evidence="1">Uncharacterized protein</fullName>
    </submittedName>
</protein>
<sequence length="61" mass="7092">MKRLLSTINTTYRVFKLLGNPEVSQMLERQSQSNAEMKAYIPALGKNHAFFHKHYIVQVVN</sequence>
<dbReference type="EMBL" id="MFZM01000041">
    <property type="protein sequence ID" value="OGK22566.1"/>
    <property type="molecule type" value="Genomic_DNA"/>
</dbReference>
<name>A0A1F7GVF9_9BACT</name>
<dbReference type="AlphaFoldDB" id="A0A1F7GVF9"/>
<proteinExistence type="predicted"/>
<evidence type="ECO:0000313" key="2">
    <source>
        <dbReference type="Proteomes" id="UP000177159"/>
    </source>
</evidence>